<feature type="transmembrane region" description="Helical" evidence="1">
    <location>
        <begin position="232"/>
        <end position="256"/>
    </location>
</feature>
<evidence type="ECO:0000256" key="1">
    <source>
        <dbReference type="SAM" id="Phobius"/>
    </source>
</evidence>
<dbReference type="InterPro" id="IPR005018">
    <property type="entry name" value="DOMON_domain"/>
</dbReference>
<keyword evidence="4" id="KW-1185">Reference proteome</keyword>
<evidence type="ECO:0000313" key="4">
    <source>
        <dbReference type="Proteomes" id="UP000789706"/>
    </source>
</evidence>
<keyword evidence="1" id="KW-0472">Membrane</keyword>
<dbReference type="Proteomes" id="UP000789706">
    <property type="component" value="Unassembled WGS sequence"/>
</dbReference>
<dbReference type="SUPFAM" id="SSF49344">
    <property type="entry name" value="CBD9-like"/>
    <property type="match status" value="1"/>
</dbReference>
<dbReference type="CDD" id="cd08760">
    <property type="entry name" value="Cyt_b561_FRRS1_like"/>
    <property type="match status" value="1"/>
</dbReference>
<accession>A0A9N9B941</accession>
<feature type="non-terminal residue" evidence="3">
    <location>
        <position position="300"/>
    </location>
</feature>
<dbReference type="OrthoDB" id="19261at2759"/>
<dbReference type="Gene3D" id="2.60.40.1210">
    <property type="entry name" value="Cellobiose dehydrogenase, cytochrome domain"/>
    <property type="match status" value="1"/>
</dbReference>
<evidence type="ECO:0000313" key="3">
    <source>
        <dbReference type="EMBL" id="CAG8559686.1"/>
    </source>
</evidence>
<feature type="domain" description="DOMON" evidence="2">
    <location>
        <begin position="77"/>
        <end position="190"/>
    </location>
</feature>
<evidence type="ECO:0000259" key="2">
    <source>
        <dbReference type="PROSITE" id="PS50836"/>
    </source>
</evidence>
<keyword evidence="1" id="KW-1133">Transmembrane helix</keyword>
<gene>
    <name evidence="3" type="ORF">DEBURN_LOCUS7524</name>
</gene>
<proteinExistence type="predicted"/>
<dbReference type="CDD" id="cd09630">
    <property type="entry name" value="CDH_like_cytochrome"/>
    <property type="match status" value="1"/>
</dbReference>
<dbReference type="PANTHER" id="PTHR47797">
    <property type="entry name" value="DEHYDROGENASE, PUTATIVE (AFU_ORTHOLOGUE AFUA_8G05805)-RELATED"/>
    <property type="match status" value="1"/>
</dbReference>
<protein>
    <submittedName>
        <fullName evidence="3">1153_t:CDS:1</fullName>
    </submittedName>
</protein>
<keyword evidence="1" id="KW-0812">Transmembrane</keyword>
<dbReference type="EMBL" id="CAJVPK010000920">
    <property type="protein sequence ID" value="CAG8559686.1"/>
    <property type="molecule type" value="Genomic_DNA"/>
</dbReference>
<comment type="caution">
    <text evidence="3">The sequence shown here is derived from an EMBL/GenBank/DDBJ whole genome shotgun (WGS) entry which is preliminary data.</text>
</comment>
<dbReference type="AlphaFoldDB" id="A0A9N9B941"/>
<reference evidence="3" key="1">
    <citation type="submission" date="2021-06" db="EMBL/GenBank/DDBJ databases">
        <authorList>
            <person name="Kallberg Y."/>
            <person name="Tangrot J."/>
            <person name="Rosling A."/>
        </authorList>
    </citation>
    <scope>NUCLEOTIDE SEQUENCE</scope>
    <source>
        <strain evidence="3">AZ414A</strain>
    </source>
</reference>
<organism evidence="3 4">
    <name type="scientific">Diversispora eburnea</name>
    <dbReference type="NCBI Taxonomy" id="1213867"/>
    <lineage>
        <taxon>Eukaryota</taxon>
        <taxon>Fungi</taxon>
        <taxon>Fungi incertae sedis</taxon>
        <taxon>Mucoromycota</taxon>
        <taxon>Glomeromycotina</taxon>
        <taxon>Glomeromycetes</taxon>
        <taxon>Diversisporales</taxon>
        <taxon>Diversisporaceae</taxon>
        <taxon>Diversispora</taxon>
    </lineage>
</organism>
<feature type="transmembrane region" description="Helical" evidence="1">
    <location>
        <begin position="268"/>
        <end position="292"/>
    </location>
</feature>
<dbReference type="PROSITE" id="PS50836">
    <property type="entry name" value="DOMON"/>
    <property type="match status" value="1"/>
</dbReference>
<sequence length="300" mass="33131">VIEINDTIIYVTEAKREDLSYVVGQSTVQAHSIQYNIKNRKRTYDEADLDESEMCCIVSTVVKCSTHCPSDTDYCFTITPPDKDLQEDQQYVNFKLVAPKDVGWVGIGIGSGMTSSYLIVAWPNKDGTVTLSQRQTTSYSEPKVTEYQNDLINMTTTTNGDGKLEVNFKRLVKVTTNTIPNNGDFVWAISNTPVDNSDPSATIKIHSKKGVIKMNLAEGDTSSNLTRNDKLIIAHAIIMFIAWGIAVPGAIFIARFARNLLPKVWFHLHWSIQVFLTTPLVIVGGILSTLAVKGGSVVPL</sequence>
<dbReference type="Pfam" id="PF16010">
    <property type="entry name" value="CDH-cyt"/>
    <property type="match status" value="1"/>
</dbReference>
<dbReference type="PANTHER" id="PTHR47797:SF3">
    <property type="entry name" value="CYTOCHROME B561 DOMAIN-CONTAINING PROTEIN"/>
    <property type="match status" value="1"/>
</dbReference>
<name>A0A9N9B941_9GLOM</name>
<dbReference type="SMART" id="SM00664">
    <property type="entry name" value="DoH"/>
    <property type="match status" value="1"/>
</dbReference>
<dbReference type="InterPro" id="IPR015920">
    <property type="entry name" value="Cellobiose_DH-like_cyt"/>
</dbReference>